<keyword evidence="1" id="KW-0472">Membrane</keyword>
<dbReference type="RefSeq" id="WP_026638490.1">
    <property type="nucleotide sequence ID" value="NZ_NEVI01000005.1"/>
</dbReference>
<reference evidence="3" key="1">
    <citation type="submission" date="2017-05" db="EMBL/GenBank/DDBJ databases">
        <title>Complete and WGS of Bordetella genogroups.</title>
        <authorList>
            <person name="Spilker T."/>
            <person name="Lipuma J."/>
        </authorList>
    </citation>
    <scope>NUCLEOTIDE SEQUENCE [LARGE SCALE GENOMIC DNA]</scope>
    <source>
        <strain evidence="3">AU18089</strain>
    </source>
</reference>
<dbReference type="InterPro" id="IPR008407">
    <property type="entry name" value="Brnchd-chn_aa_trnsp_AzlD"/>
</dbReference>
<sequence length="111" mass="12002">MTFWPSEIYVYSAILLLALCSVITRAGFMVFGDYVPLPDGVRRALRYAPAAALTAIIVPDLLPWKAGAGPAFDYRLVAAMVGVMVFLRTRSAVAVIVAGMAVLWALRWLAG</sequence>
<protein>
    <recommendedName>
        <fullName evidence="4">Branched-chain amino acid transporter</fullName>
    </recommendedName>
</protein>
<dbReference type="EMBL" id="NEVK01000003">
    <property type="protein sequence ID" value="OZI24589.1"/>
    <property type="molecule type" value="Genomic_DNA"/>
</dbReference>
<feature type="transmembrane region" description="Helical" evidence="1">
    <location>
        <begin position="76"/>
        <end position="106"/>
    </location>
</feature>
<evidence type="ECO:0000256" key="1">
    <source>
        <dbReference type="SAM" id="Phobius"/>
    </source>
</evidence>
<dbReference type="Proteomes" id="UP000216947">
    <property type="component" value="Unassembled WGS sequence"/>
</dbReference>
<comment type="caution">
    <text evidence="2">The sequence shown here is derived from an EMBL/GenBank/DDBJ whole genome shotgun (WGS) entry which is preliminary data.</text>
</comment>
<keyword evidence="1" id="KW-1133">Transmembrane helix</keyword>
<feature type="transmembrane region" description="Helical" evidence="1">
    <location>
        <begin position="44"/>
        <end position="64"/>
    </location>
</feature>
<dbReference type="AlphaFoldDB" id="A0A261RHU8"/>
<accession>A0A261RHU8</accession>
<dbReference type="Pfam" id="PF05437">
    <property type="entry name" value="AzlD"/>
    <property type="match status" value="1"/>
</dbReference>
<evidence type="ECO:0000313" key="3">
    <source>
        <dbReference type="Proteomes" id="UP000216947"/>
    </source>
</evidence>
<keyword evidence="3" id="KW-1185">Reference proteome</keyword>
<evidence type="ECO:0000313" key="2">
    <source>
        <dbReference type="EMBL" id="OZI24589.1"/>
    </source>
</evidence>
<keyword evidence="1" id="KW-0812">Transmembrane</keyword>
<name>A0A261RHU8_9BORD</name>
<proteinExistence type="predicted"/>
<dbReference type="OrthoDB" id="8638405at2"/>
<organism evidence="2 3">
    <name type="scientific">Bordetella genomosp. 7</name>
    <dbReference type="NCBI Taxonomy" id="1416805"/>
    <lineage>
        <taxon>Bacteria</taxon>
        <taxon>Pseudomonadati</taxon>
        <taxon>Pseudomonadota</taxon>
        <taxon>Betaproteobacteria</taxon>
        <taxon>Burkholderiales</taxon>
        <taxon>Alcaligenaceae</taxon>
        <taxon>Bordetella</taxon>
    </lineage>
</organism>
<evidence type="ECO:0008006" key="4">
    <source>
        <dbReference type="Google" id="ProtNLM"/>
    </source>
</evidence>
<feature type="transmembrane region" description="Helical" evidence="1">
    <location>
        <begin position="12"/>
        <end position="32"/>
    </location>
</feature>
<gene>
    <name evidence="2" type="ORF">CAL19_03510</name>
</gene>